<feature type="region of interest" description="Disordered" evidence="1">
    <location>
        <begin position="1"/>
        <end position="30"/>
    </location>
</feature>
<protein>
    <submittedName>
        <fullName evidence="2">Uncharacterized protein</fullName>
    </submittedName>
</protein>
<name>A0A8R1E7D0_CAEJA</name>
<reference evidence="3" key="1">
    <citation type="submission" date="2010-08" db="EMBL/GenBank/DDBJ databases">
        <authorList>
            <consortium name="Caenorhabditis japonica Sequencing Consortium"/>
            <person name="Wilson R.K."/>
        </authorList>
    </citation>
    <scope>NUCLEOTIDE SEQUENCE [LARGE SCALE GENOMIC DNA]</scope>
    <source>
        <strain evidence="3">DF5081</strain>
    </source>
</reference>
<organism evidence="2 3">
    <name type="scientific">Caenorhabditis japonica</name>
    <dbReference type="NCBI Taxonomy" id="281687"/>
    <lineage>
        <taxon>Eukaryota</taxon>
        <taxon>Metazoa</taxon>
        <taxon>Ecdysozoa</taxon>
        <taxon>Nematoda</taxon>
        <taxon>Chromadorea</taxon>
        <taxon>Rhabditida</taxon>
        <taxon>Rhabditina</taxon>
        <taxon>Rhabditomorpha</taxon>
        <taxon>Rhabditoidea</taxon>
        <taxon>Rhabditidae</taxon>
        <taxon>Peloderinae</taxon>
        <taxon>Caenorhabditis</taxon>
    </lineage>
</organism>
<accession>A0A8R1E7D0</accession>
<feature type="compositionally biased region" description="Polar residues" evidence="1">
    <location>
        <begin position="83"/>
        <end position="100"/>
    </location>
</feature>
<dbReference type="Proteomes" id="UP000005237">
    <property type="component" value="Unassembled WGS sequence"/>
</dbReference>
<evidence type="ECO:0000313" key="3">
    <source>
        <dbReference type="Proteomes" id="UP000005237"/>
    </source>
</evidence>
<evidence type="ECO:0000256" key="1">
    <source>
        <dbReference type="SAM" id="MobiDB-lite"/>
    </source>
</evidence>
<sequence>MMKVPVISLDVLDTDDEDGKTKSDNFRRNGSVRKVREIQLEVAFAEPPSSPSTLNTVISRFGRSQSLRRPPVVPSKDNKENCSKNLDTSPGSSRGASPTPSFIDISPMIRTASLRVKNQLTSRLSEPLKKAESRISRLLTNEPDEDDPQFQHYSLVHGLQKGCNNNNHGEGGCTFLPKFCTLSLQGHKPGVNKCAWMDSFELK</sequence>
<dbReference type="EnsemblMetazoa" id="CJA21841a.1">
    <property type="protein sequence ID" value="CJA21841a.1"/>
    <property type="gene ID" value="WBGene00177413"/>
</dbReference>
<feature type="region of interest" description="Disordered" evidence="1">
    <location>
        <begin position="60"/>
        <end position="104"/>
    </location>
</feature>
<dbReference type="AlphaFoldDB" id="A0A8R1E7D0"/>
<proteinExistence type="predicted"/>
<reference evidence="2" key="2">
    <citation type="submission" date="2022-06" db="UniProtKB">
        <authorList>
            <consortium name="EnsemblMetazoa"/>
        </authorList>
    </citation>
    <scope>IDENTIFICATION</scope>
    <source>
        <strain evidence="2">DF5081</strain>
    </source>
</reference>
<evidence type="ECO:0000313" key="2">
    <source>
        <dbReference type="EnsemblMetazoa" id="CJA21841a.1"/>
    </source>
</evidence>
<keyword evidence="3" id="KW-1185">Reference proteome</keyword>